<accession>A0AAN7GLD9</accession>
<proteinExistence type="predicted"/>
<dbReference type="PANTHER" id="PTHR37174:SF2">
    <property type="entry name" value="FORKHEAD-ASSOCIATED DOMAIN PROTEIN"/>
    <property type="match status" value="1"/>
</dbReference>
<feature type="region of interest" description="Disordered" evidence="2">
    <location>
        <begin position="140"/>
        <end position="198"/>
    </location>
</feature>
<dbReference type="Proteomes" id="UP001345219">
    <property type="component" value="Chromosome 10"/>
</dbReference>
<name>A0AAN7GLD9_9MYRT</name>
<feature type="coiled-coil region" evidence="1">
    <location>
        <begin position="31"/>
        <end position="105"/>
    </location>
</feature>
<evidence type="ECO:0000256" key="2">
    <source>
        <dbReference type="SAM" id="MobiDB-lite"/>
    </source>
</evidence>
<gene>
    <name evidence="3" type="ORF">SAY87_011602</name>
</gene>
<evidence type="ECO:0000313" key="3">
    <source>
        <dbReference type="EMBL" id="KAK4745290.1"/>
    </source>
</evidence>
<keyword evidence="1" id="KW-0175">Coiled coil</keyword>
<comment type="caution">
    <text evidence="3">The sequence shown here is derived from an EMBL/GenBank/DDBJ whole genome shotgun (WGS) entry which is preliminary data.</text>
</comment>
<organism evidence="3 4">
    <name type="scientific">Trapa incisa</name>
    <dbReference type="NCBI Taxonomy" id="236973"/>
    <lineage>
        <taxon>Eukaryota</taxon>
        <taxon>Viridiplantae</taxon>
        <taxon>Streptophyta</taxon>
        <taxon>Embryophyta</taxon>
        <taxon>Tracheophyta</taxon>
        <taxon>Spermatophyta</taxon>
        <taxon>Magnoliopsida</taxon>
        <taxon>eudicotyledons</taxon>
        <taxon>Gunneridae</taxon>
        <taxon>Pentapetalae</taxon>
        <taxon>rosids</taxon>
        <taxon>malvids</taxon>
        <taxon>Myrtales</taxon>
        <taxon>Lythraceae</taxon>
        <taxon>Trapa</taxon>
    </lineage>
</organism>
<protein>
    <submittedName>
        <fullName evidence="3">Uncharacterized protein</fullName>
    </submittedName>
</protein>
<evidence type="ECO:0000256" key="1">
    <source>
        <dbReference type="SAM" id="Coils"/>
    </source>
</evidence>
<keyword evidence="4" id="KW-1185">Reference proteome</keyword>
<dbReference type="AlphaFoldDB" id="A0AAN7GLD9"/>
<evidence type="ECO:0000313" key="4">
    <source>
        <dbReference type="Proteomes" id="UP001345219"/>
    </source>
</evidence>
<sequence>MLNLNLNCNAMSVLRRPLMRPLCSASTNINTEQLRTDLDHLHAEAKSARSKANSTRVRLLRLSEAAEKLRRQAALSIRKGKENDARELLVQKKKIMEALEKSKKRIELFDELCLKLNEAISIKETQLIGNIAMDLEVSGDDNPNEIHIVSPKDLSEIPIGSNNNDKYEDDSTLDSPVDPGKNEDMYSSEGSLDISGKSNGDLNNVREFSSYEDFLERLDGQLKNIEGELITLLRFLALGLDNAGNSEKSKIQQTLEFFESIRGIRKSISSITQQMIETI</sequence>
<dbReference type="EMBL" id="JAXIOK010000021">
    <property type="protein sequence ID" value="KAK4745290.1"/>
    <property type="molecule type" value="Genomic_DNA"/>
</dbReference>
<reference evidence="3 4" key="1">
    <citation type="journal article" date="2023" name="Hortic Res">
        <title>Pangenome of water caltrop reveals structural variations and asymmetric subgenome divergence after allopolyploidization.</title>
        <authorList>
            <person name="Zhang X."/>
            <person name="Chen Y."/>
            <person name="Wang L."/>
            <person name="Yuan Y."/>
            <person name="Fang M."/>
            <person name="Shi L."/>
            <person name="Lu R."/>
            <person name="Comes H.P."/>
            <person name="Ma Y."/>
            <person name="Chen Y."/>
            <person name="Huang G."/>
            <person name="Zhou Y."/>
            <person name="Zheng Z."/>
            <person name="Qiu Y."/>
        </authorList>
    </citation>
    <scope>NUCLEOTIDE SEQUENCE [LARGE SCALE GENOMIC DNA]</scope>
    <source>
        <tissue evidence="3">Roots</tissue>
    </source>
</reference>
<dbReference type="PANTHER" id="PTHR37174">
    <property type="entry name" value="FORKHEAD-ASSOCIATED DOMAIN PROTEIN"/>
    <property type="match status" value="1"/>
</dbReference>